<name>A0A8S1YB27_PAROT</name>
<keyword evidence="1" id="KW-0472">Membrane</keyword>
<comment type="caution">
    <text evidence="2">The sequence shown here is derived from an EMBL/GenBank/DDBJ whole genome shotgun (WGS) entry which is preliminary data.</text>
</comment>
<feature type="transmembrane region" description="Helical" evidence="1">
    <location>
        <begin position="210"/>
        <end position="228"/>
    </location>
</feature>
<dbReference type="Proteomes" id="UP000683925">
    <property type="component" value="Unassembled WGS sequence"/>
</dbReference>
<gene>
    <name evidence="2" type="ORF">POCTA_138.1.T1530143</name>
</gene>
<keyword evidence="1" id="KW-0812">Transmembrane</keyword>
<dbReference type="EMBL" id="CAJJDP010000155">
    <property type="protein sequence ID" value="CAD8211285.1"/>
    <property type="molecule type" value="Genomic_DNA"/>
</dbReference>
<proteinExistence type="predicted"/>
<evidence type="ECO:0008006" key="4">
    <source>
        <dbReference type="Google" id="ProtNLM"/>
    </source>
</evidence>
<organism evidence="2 3">
    <name type="scientific">Paramecium octaurelia</name>
    <dbReference type="NCBI Taxonomy" id="43137"/>
    <lineage>
        <taxon>Eukaryota</taxon>
        <taxon>Sar</taxon>
        <taxon>Alveolata</taxon>
        <taxon>Ciliophora</taxon>
        <taxon>Intramacronucleata</taxon>
        <taxon>Oligohymenophorea</taxon>
        <taxon>Peniculida</taxon>
        <taxon>Parameciidae</taxon>
        <taxon>Paramecium</taxon>
    </lineage>
</organism>
<dbReference type="AlphaFoldDB" id="A0A8S1YB27"/>
<evidence type="ECO:0000313" key="3">
    <source>
        <dbReference type="Proteomes" id="UP000683925"/>
    </source>
</evidence>
<reference evidence="2" key="1">
    <citation type="submission" date="2021-01" db="EMBL/GenBank/DDBJ databases">
        <authorList>
            <consortium name="Genoscope - CEA"/>
            <person name="William W."/>
        </authorList>
    </citation>
    <scope>NUCLEOTIDE SEQUENCE</scope>
</reference>
<keyword evidence="3" id="KW-1185">Reference proteome</keyword>
<protein>
    <recommendedName>
        <fullName evidence="4">Transmembrane protein</fullName>
    </recommendedName>
</protein>
<sequence length="246" mass="29027">MLLQSVDKVQGKSCQYIFGMLNSQQEIQQKNLQNQLELRFRERLLKLWSNDEYQCQTKNLSLTLLSVFQIYSIHQKLEIQRCPIQLIQPSILSSYNIQNLLSDGYIFVLLKQYHAEQILNIQTLQTHQGLVKFVTFIFNMLVVLQTFIFVNYQNFYICQRNKVEIAIIFIEFFTFSSSKSFGLVKSKKILYNKECICRHNCNQYNKLKTIYIIPITSYSIGYLIAICITQISKTAKKINYGSFHQY</sequence>
<evidence type="ECO:0000313" key="2">
    <source>
        <dbReference type="EMBL" id="CAD8211285.1"/>
    </source>
</evidence>
<accession>A0A8S1YB27</accession>
<evidence type="ECO:0000256" key="1">
    <source>
        <dbReference type="SAM" id="Phobius"/>
    </source>
</evidence>
<keyword evidence="1" id="KW-1133">Transmembrane helix</keyword>
<feature type="transmembrane region" description="Helical" evidence="1">
    <location>
        <begin position="130"/>
        <end position="151"/>
    </location>
</feature>